<gene>
    <name evidence="7" type="ORF">SNR37_002649</name>
</gene>
<dbReference type="PROSITE" id="PS01096">
    <property type="entry name" value="PPIC_PPIASE_1"/>
    <property type="match status" value="1"/>
</dbReference>
<dbReference type="PANTHER" id="PTHR47245:SF2">
    <property type="entry name" value="PEPTIDYL-PROLYL CIS-TRANS ISOMERASE HP_0175-RELATED"/>
    <property type="match status" value="1"/>
</dbReference>
<sequence>MLDSSQAYITMKTSIALFDLNTDQLSENQHAELQRVVCKTISIQQKVLAAKEAEKVHVDEPQLDKALALIKQNFESNAAYDQALLANQLSEYGLREALRNELSSEAVLAYISKDIPQVTEQQALAFYQRYPEKFLQVERRAAHHILLTINEQFKENTPQQAKTRINALANKVNSSNFEKLAERHSECPTAVNGGYLGLVAKQQLLPELDEVLFKMPSESFSPPIYTGMGYHLLWCKQHQAEHKVSFDDAKIKIQQSLYQQAQKQQQRLWLSRTCKGENLN</sequence>
<keyword evidence="5 7" id="KW-0413">Isomerase</keyword>
<organism evidence="7 8">
    <name type="scientific">Agarivorans aestuarii</name>
    <dbReference type="NCBI Taxonomy" id="1563703"/>
    <lineage>
        <taxon>Bacteria</taxon>
        <taxon>Pseudomonadati</taxon>
        <taxon>Pseudomonadota</taxon>
        <taxon>Gammaproteobacteria</taxon>
        <taxon>Alteromonadales</taxon>
        <taxon>Alteromonadaceae</taxon>
        <taxon>Agarivorans</taxon>
    </lineage>
</organism>
<reference evidence="8" key="1">
    <citation type="submission" date="2023-07" db="EMBL/GenBank/DDBJ databases">
        <title>Draft genome sequence of Agarivorans aestuarii strain ZMCS4, a CAZymes producing bacteria isolated from the marine brown algae Clodostephus spongiosus.</title>
        <authorList>
            <person name="Lorente B."/>
            <person name="Cabral C."/>
            <person name="Frias J."/>
            <person name="Faria J."/>
            <person name="Toubarro D."/>
        </authorList>
    </citation>
    <scope>NUCLEOTIDE SEQUENCE [LARGE SCALE GENOMIC DNA]</scope>
    <source>
        <strain evidence="8">ZMCS4</strain>
    </source>
</reference>
<dbReference type="EC" id="5.2.1.8" evidence="3"/>
<evidence type="ECO:0000256" key="3">
    <source>
        <dbReference type="ARBA" id="ARBA00013194"/>
    </source>
</evidence>
<accession>A0ABU7G1V1</accession>
<dbReference type="Pfam" id="PF00639">
    <property type="entry name" value="Rotamase"/>
    <property type="match status" value="1"/>
</dbReference>
<dbReference type="InterPro" id="IPR027304">
    <property type="entry name" value="Trigger_fact/SurA_dom_sf"/>
</dbReference>
<proteinExistence type="inferred from homology"/>
<dbReference type="InterPro" id="IPR050245">
    <property type="entry name" value="PrsA_foldase"/>
</dbReference>
<dbReference type="RefSeq" id="WP_329774577.1">
    <property type="nucleotide sequence ID" value="NZ_JAYDYW010000004.1"/>
</dbReference>
<dbReference type="InterPro" id="IPR023058">
    <property type="entry name" value="PPIase_PpiC_CS"/>
</dbReference>
<evidence type="ECO:0000313" key="7">
    <source>
        <dbReference type="EMBL" id="MEE1673235.1"/>
    </source>
</evidence>
<dbReference type="PROSITE" id="PS50198">
    <property type="entry name" value="PPIC_PPIASE_2"/>
    <property type="match status" value="1"/>
</dbReference>
<dbReference type="InterPro" id="IPR046357">
    <property type="entry name" value="PPIase_dom_sf"/>
</dbReference>
<evidence type="ECO:0000256" key="1">
    <source>
        <dbReference type="ARBA" id="ARBA00000971"/>
    </source>
</evidence>
<evidence type="ECO:0000313" key="8">
    <source>
        <dbReference type="Proteomes" id="UP001310248"/>
    </source>
</evidence>
<protein>
    <recommendedName>
        <fullName evidence="3">peptidylprolyl isomerase</fullName>
        <ecNumber evidence="3">5.2.1.8</ecNumber>
    </recommendedName>
</protein>
<dbReference type="SUPFAM" id="SSF109998">
    <property type="entry name" value="Triger factor/SurA peptide-binding domain-like"/>
    <property type="match status" value="1"/>
</dbReference>
<dbReference type="PANTHER" id="PTHR47245">
    <property type="entry name" value="PEPTIDYLPROLYL ISOMERASE"/>
    <property type="match status" value="1"/>
</dbReference>
<evidence type="ECO:0000256" key="4">
    <source>
        <dbReference type="ARBA" id="ARBA00023110"/>
    </source>
</evidence>
<dbReference type="EMBL" id="JAYDYW010000004">
    <property type="protein sequence ID" value="MEE1673235.1"/>
    <property type="molecule type" value="Genomic_DNA"/>
</dbReference>
<name>A0ABU7G1V1_9ALTE</name>
<comment type="catalytic activity">
    <reaction evidence="1">
        <text>[protein]-peptidylproline (omega=180) = [protein]-peptidylproline (omega=0)</text>
        <dbReference type="Rhea" id="RHEA:16237"/>
        <dbReference type="Rhea" id="RHEA-COMP:10747"/>
        <dbReference type="Rhea" id="RHEA-COMP:10748"/>
        <dbReference type="ChEBI" id="CHEBI:83833"/>
        <dbReference type="ChEBI" id="CHEBI:83834"/>
        <dbReference type="EC" id="5.2.1.8"/>
    </reaction>
</comment>
<evidence type="ECO:0000259" key="6">
    <source>
        <dbReference type="PROSITE" id="PS50198"/>
    </source>
</evidence>
<dbReference type="SUPFAM" id="SSF54534">
    <property type="entry name" value="FKBP-like"/>
    <property type="match status" value="1"/>
</dbReference>
<keyword evidence="4 5" id="KW-0697">Rotamase</keyword>
<comment type="similarity">
    <text evidence="2">Belongs to the PpiC/parvulin rotamase family.</text>
</comment>
<dbReference type="InterPro" id="IPR000297">
    <property type="entry name" value="PPIase_PpiC"/>
</dbReference>
<evidence type="ECO:0000256" key="2">
    <source>
        <dbReference type="ARBA" id="ARBA00007656"/>
    </source>
</evidence>
<keyword evidence="8" id="KW-1185">Reference proteome</keyword>
<comment type="caution">
    <text evidence="7">The sequence shown here is derived from an EMBL/GenBank/DDBJ whole genome shotgun (WGS) entry which is preliminary data.</text>
</comment>
<feature type="domain" description="PpiC" evidence="6">
    <location>
        <begin position="137"/>
        <end position="237"/>
    </location>
</feature>
<dbReference type="Gene3D" id="3.10.50.40">
    <property type="match status" value="1"/>
</dbReference>
<dbReference type="GO" id="GO:0003755">
    <property type="term" value="F:peptidyl-prolyl cis-trans isomerase activity"/>
    <property type="evidence" value="ECO:0007669"/>
    <property type="project" value="UniProtKB-EC"/>
</dbReference>
<evidence type="ECO:0000256" key="5">
    <source>
        <dbReference type="PROSITE-ProRule" id="PRU00278"/>
    </source>
</evidence>
<dbReference type="Proteomes" id="UP001310248">
    <property type="component" value="Unassembled WGS sequence"/>
</dbReference>